<feature type="domain" description="Phospholipase/carboxylesterase/thioesterase" evidence="3">
    <location>
        <begin position="30"/>
        <end position="228"/>
    </location>
</feature>
<evidence type="ECO:0000256" key="1">
    <source>
        <dbReference type="ARBA" id="ARBA00006499"/>
    </source>
</evidence>
<gene>
    <name evidence="4" type="ORF">SAMN04487974_101102</name>
</gene>
<dbReference type="PANTHER" id="PTHR10655:SF17">
    <property type="entry name" value="LYSOPHOSPHOLIPASE-LIKE PROTEIN 1"/>
    <property type="match status" value="1"/>
</dbReference>
<dbReference type="Proteomes" id="UP000199495">
    <property type="component" value="Unassembled WGS sequence"/>
</dbReference>
<evidence type="ECO:0000313" key="4">
    <source>
        <dbReference type="EMBL" id="SDG13829.1"/>
    </source>
</evidence>
<comment type="similarity">
    <text evidence="1">Belongs to the AB hydrolase superfamily. AB hydrolase 2 family.</text>
</comment>
<dbReference type="SUPFAM" id="SSF53474">
    <property type="entry name" value="alpha/beta-Hydrolases"/>
    <property type="match status" value="1"/>
</dbReference>
<evidence type="ECO:0000256" key="2">
    <source>
        <dbReference type="ARBA" id="ARBA00022801"/>
    </source>
</evidence>
<dbReference type="InterPro" id="IPR029058">
    <property type="entry name" value="AB_hydrolase_fold"/>
</dbReference>
<dbReference type="Gene3D" id="3.40.50.1820">
    <property type="entry name" value="alpha/beta hydrolase"/>
    <property type="match status" value="1"/>
</dbReference>
<dbReference type="Pfam" id="PF02230">
    <property type="entry name" value="Abhydrolase_2"/>
    <property type="match status" value="1"/>
</dbReference>
<sequence length="231" mass="24810">MHFNKTKDLPVTEPVKLSGPMLPPASGNGKSLVVLLHGYGSDGRDLIGLGQFWHDSFPDTIFVAPNAPEVCGVISTGYQWFPVDFDRERDFSRMEGAAKVQPVVESFLKDLWAQTGLGPSETILVGFSQGAMMALYTGLRLTTPLKGIIAFSGLLISPEKLEAEIASKPPVLLVHGDIDEVVPVIGSEAALPVLLNLSVDAQLHISSGFGHTIAQDGLEAATDFLRRHLLP</sequence>
<proteinExistence type="inferred from homology"/>
<dbReference type="EMBL" id="FNCS01000001">
    <property type="protein sequence ID" value="SDG13829.1"/>
    <property type="molecule type" value="Genomic_DNA"/>
</dbReference>
<dbReference type="InterPro" id="IPR003140">
    <property type="entry name" value="PLipase/COase/thioEstase"/>
</dbReference>
<reference evidence="4 5" key="1">
    <citation type="submission" date="2016-10" db="EMBL/GenBank/DDBJ databases">
        <authorList>
            <person name="de Groot N.N."/>
        </authorList>
    </citation>
    <scope>NUCLEOTIDE SEQUENCE [LARGE SCALE GENOMIC DNA]</scope>
    <source>
        <strain evidence="4 5">CGMCC 1.10267</strain>
    </source>
</reference>
<dbReference type="STRING" id="440168.SAMN04487974_101102"/>
<protein>
    <submittedName>
        <fullName evidence="4">Phospholipase/carboxylesterase</fullName>
    </submittedName>
</protein>
<accession>A0A1G7RUG3</accession>
<dbReference type="GO" id="GO:0016787">
    <property type="term" value="F:hydrolase activity"/>
    <property type="evidence" value="ECO:0007669"/>
    <property type="project" value="UniProtKB-KW"/>
</dbReference>
<keyword evidence="5" id="KW-1185">Reference proteome</keyword>
<dbReference type="AlphaFoldDB" id="A0A1G7RUG3"/>
<name>A0A1G7RUG3_9HYPH</name>
<evidence type="ECO:0000259" key="3">
    <source>
        <dbReference type="Pfam" id="PF02230"/>
    </source>
</evidence>
<dbReference type="InterPro" id="IPR050565">
    <property type="entry name" value="LYPA1-2/EST-like"/>
</dbReference>
<evidence type="ECO:0000313" key="5">
    <source>
        <dbReference type="Proteomes" id="UP000199495"/>
    </source>
</evidence>
<organism evidence="4 5">
    <name type="scientific">Pelagibacterium luteolum</name>
    <dbReference type="NCBI Taxonomy" id="440168"/>
    <lineage>
        <taxon>Bacteria</taxon>
        <taxon>Pseudomonadati</taxon>
        <taxon>Pseudomonadota</taxon>
        <taxon>Alphaproteobacteria</taxon>
        <taxon>Hyphomicrobiales</taxon>
        <taxon>Devosiaceae</taxon>
        <taxon>Pelagibacterium</taxon>
    </lineage>
</organism>
<dbReference type="PANTHER" id="PTHR10655">
    <property type="entry name" value="LYSOPHOSPHOLIPASE-RELATED"/>
    <property type="match status" value="1"/>
</dbReference>
<keyword evidence="2" id="KW-0378">Hydrolase</keyword>